<evidence type="ECO:0000313" key="3">
    <source>
        <dbReference type="Proteomes" id="UP000489600"/>
    </source>
</evidence>
<sequence>MAKIFNSICFTTLLLVVLLISAEIPKSEANSNCDKFLGEAVLLSYPCREHACEAKCLEHYHESCKGECEEHDHDDHHHVESHDDDEHCHCYGYGH</sequence>
<comment type="caution">
    <text evidence="2">The sequence shown here is derived from an EMBL/GenBank/DDBJ whole genome shotgun (WGS) entry which is preliminary data.</text>
</comment>
<name>A0A565B668_9BRAS</name>
<protein>
    <submittedName>
        <fullName evidence="2">Uncharacterized protein</fullName>
    </submittedName>
</protein>
<accession>A0A565B668</accession>
<reference evidence="2" key="1">
    <citation type="submission" date="2019-07" db="EMBL/GenBank/DDBJ databases">
        <authorList>
            <person name="Dittberner H."/>
        </authorList>
    </citation>
    <scope>NUCLEOTIDE SEQUENCE [LARGE SCALE GENOMIC DNA]</scope>
</reference>
<feature type="chain" id="PRO_5021951544" evidence="1">
    <location>
        <begin position="30"/>
        <end position="95"/>
    </location>
</feature>
<keyword evidence="3" id="KW-1185">Reference proteome</keyword>
<keyword evidence="1" id="KW-0732">Signal</keyword>
<dbReference type="Proteomes" id="UP000489600">
    <property type="component" value="Unassembled WGS sequence"/>
</dbReference>
<dbReference type="AlphaFoldDB" id="A0A565B668"/>
<feature type="signal peptide" evidence="1">
    <location>
        <begin position="1"/>
        <end position="29"/>
    </location>
</feature>
<gene>
    <name evidence="2" type="ORF">ANE_LOCUS7049</name>
</gene>
<dbReference type="EMBL" id="CABITT030000003">
    <property type="protein sequence ID" value="VVA96604.1"/>
    <property type="molecule type" value="Genomic_DNA"/>
</dbReference>
<evidence type="ECO:0000256" key="1">
    <source>
        <dbReference type="SAM" id="SignalP"/>
    </source>
</evidence>
<evidence type="ECO:0000313" key="2">
    <source>
        <dbReference type="EMBL" id="VVA96604.1"/>
    </source>
</evidence>
<proteinExistence type="predicted"/>
<organism evidence="2 3">
    <name type="scientific">Arabis nemorensis</name>
    <dbReference type="NCBI Taxonomy" id="586526"/>
    <lineage>
        <taxon>Eukaryota</taxon>
        <taxon>Viridiplantae</taxon>
        <taxon>Streptophyta</taxon>
        <taxon>Embryophyta</taxon>
        <taxon>Tracheophyta</taxon>
        <taxon>Spermatophyta</taxon>
        <taxon>Magnoliopsida</taxon>
        <taxon>eudicotyledons</taxon>
        <taxon>Gunneridae</taxon>
        <taxon>Pentapetalae</taxon>
        <taxon>rosids</taxon>
        <taxon>malvids</taxon>
        <taxon>Brassicales</taxon>
        <taxon>Brassicaceae</taxon>
        <taxon>Arabideae</taxon>
        <taxon>Arabis</taxon>
    </lineage>
</organism>
<dbReference type="OrthoDB" id="1057262at2759"/>